<keyword evidence="1" id="KW-1133">Transmembrane helix</keyword>
<evidence type="ECO:0000313" key="2">
    <source>
        <dbReference type="EMBL" id="BAU71409.1"/>
    </source>
</evidence>
<dbReference type="EMBL" id="AP014693">
    <property type="protein sequence ID" value="BAU71409.1"/>
    <property type="molecule type" value="Genomic_DNA"/>
</dbReference>
<sequence>MWKVIQFVEMTLMYFHCEGEVIDFGDLGYSSEVTREMRITLMPTWKLMRCEVITRALQLSEYFVSAIQNKISQAISIQMGKMITPDPKLTDDAVRQIFEILFACIHGSWKHCACGHDFFDESVERKRSQKAKIFRPWFACCSFYFILVRVVRAFEPYNKS</sequence>
<name>A0A146I5E8_9CAUD</name>
<proteinExistence type="predicted"/>
<keyword evidence="1" id="KW-0472">Membrane</keyword>
<evidence type="ECO:0000313" key="3">
    <source>
        <dbReference type="Proteomes" id="UP000203794"/>
    </source>
</evidence>
<evidence type="ECO:0000256" key="1">
    <source>
        <dbReference type="SAM" id="Phobius"/>
    </source>
</evidence>
<reference evidence="2 3" key="1">
    <citation type="submission" date="2014-12" db="EMBL/GenBank/DDBJ databases">
        <title>Genome analysis of a novel jumbo phage RSL2 infecting the phytopathogen Ralstonia solanacearum.</title>
        <authorList>
            <person name="Kawasaki T."/>
            <person name="Fujie M."/>
            <person name="Chatchawankanphanich O."/>
            <person name="Ogata H."/>
            <person name="Yamada T."/>
        </authorList>
    </citation>
    <scope>NUCLEOTIDE SEQUENCE [LARGE SCALE GENOMIC DNA]</scope>
    <source>
        <strain evidence="2 3">RSL2</strain>
    </source>
</reference>
<dbReference type="Proteomes" id="UP000203794">
    <property type="component" value="Segment"/>
</dbReference>
<keyword evidence="1" id="KW-0812">Transmembrane</keyword>
<organism evidence="2 3">
    <name type="scientific">Ralstonia phage RSL2</name>
    <dbReference type="NCBI Taxonomy" id="1585840"/>
    <lineage>
        <taxon>Viruses</taxon>
        <taxon>Duplodnaviria</taxon>
        <taxon>Heunggongvirae</taxon>
        <taxon>Uroviricota</taxon>
        <taxon>Caudoviricetes</taxon>
        <taxon>Chimalliviridae</taxon>
        <taxon>Chiangmaivirus</taxon>
        <taxon>Chiangmaivirus RSL2</taxon>
    </lineage>
</organism>
<protein>
    <submittedName>
        <fullName evidence="2">Uncharacterized protein</fullName>
    </submittedName>
</protein>
<accession>A0A146I5E8</accession>
<feature type="transmembrane region" description="Helical" evidence="1">
    <location>
        <begin position="134"/>
        <end position="154"/>
    </location>
</feature>
<keyword evidence="3" id="KW-1185">Reference proteome</keyword>